<gene>
    <name evidence="3" type="ORF">AQ490_05865</name>
</gene>
<dbReference type="SUPFAM" id="SSF100950">
    <property type="entry name" value="NagB/RpiA/CoA transferase-like"/>
    <property type="match status" value="1"/>
</dbReference>
<feature type="region of interest" description="Disordered" evidence="1">
    <location>
        <begin position="11"/>
        <end position="38"/>
    </location>
</feature>
<dbReference type="eggNOG" id="COG1556">
    <property type="taxonomic scope" value="Bacteria"/>
</dbReference>
<reference evidence="3 4" key="1">
    <citation type="submission" date="2015-10" db="EMBL/GenBank/DDBJ databases">
        <title>Draft genome sequence of pyrrolomycin-producing Streptomyces vitaminophilus.</title>
        <authorList>
            <person name="Graham D.E."/>
            <person name="Mahan K.M."/>
            <person name="Klingeman D.M."/>
            <person name="Hettich R.L."/>
            <person name="Parry R.J."/>
        </authorList>
    </citation>
    <scope>NUCLEOTIDE SEQUENCE [LARGE SCALE GENOMIC DNA]</scope>
    <source>
        <strain evidence="3 4">ATCC 31673</strain>
    </source>
</reference>
<protein>
    <submittedName>
        <fullName evidence="3">Lactate utilization protein C</fullName>
    </submittedName>
</protein>
<evidence type="ECO:0000259" key="2">
    <source>
        <dbReference type="Pfam" id="PF02589"/>
    </source>
</evidence>
<dbReference type="Pfam" id="PF02589">
    <property type="entry name" value="LUD_dom"/>
    <property type="match status" value="1"/>
</dbReference>
<accession>A0A0T6LP38</accession>
<evidence type="ECO:0000256" key="1">
    <source>
        <dbReference type="SAM" id="MobiDB-lite"/>
    </source>
</evidence>
<keyword evidence="4" id="KW-1185">Reference proteome</keyword>
<sequence>MSSRQEILTRIAGALRDVPEDEGAEAAPADRRSPVVRHPPDPVALFAERAAEYRAAVTRTTESEASAAIGAALAARSPARLVVPHGFPEAWLPARRTWQRLEDDPPLRPAQLDAADGALTTCALAVAETGTLVLDAGPGQGRRALTLLPDFHLCVLRSAQIAPDVPTALRGLDPCCPLTFVSGPSATSDIELERVEGVHGPRVLHIVIVEPDSRGADTHP</sequence>
<organism evidence="3 4">
    <name type="scientific">Wenjunlia vitaminophila</name>
    <name type="common">Streptomyces vitaminophilus</name>
    <dbReference type="NCBI Taxonomy" id="76728"/>
    <lineage>
        <taxon>Bacteria</taxon>
        <taxon>Bacillati</taxon>
        <taxon>Actinomycetota</taxon>
        <taxon>Actinomycetes</taxon>
        <taxon>Kitasatosporales</taxon>
        <taxon>Streptomycetaceae</taxon>
        <taxon>Wenjunlia</taxon>
    </lineage>
</organism>
<dbReference type="InterPro" id="IPR037171">
    <property type="entry name" value="NagB/RpiA_transferase-like"/>
</dbReference>
<dbReference type="EMBL" id="LLZU01000035">
    <property type="protein sequence ID" value="KRV47885.1"/>
    <property type="molecule type" value="Genomic_DNA"/>
</dbReference>
<dbReference type="STRING" id="76728.AQ490_05865"/>
<evidence type="ECO:0000313" key="3">
    <source>
        <dbReference type="EMBL" id="KRV47885.1"/>
    </source>
</evidence>
<dbReference type="PANTHER" id="PTHR43682:SF1">
    <property type="entry name" value="LACTATE UTILIZATION PROTEIN C"/>
    <property type="match status" value="1"/>
</dbReference>
<dbReference type="PANTHER" id="PTHR43682">
    <property type="entry name" value="LACTATE UTILIZATION PROTEIN C"/>
    <property type="match status" value="1"/>
</dbReference>
<dbReference type="InterPro" id="IPR024185">
    <property type="entry name" value="FTHF_cligase-like_sf"/>
</dbReference>
<evidence type="ECO:0000313" key="4">
    <source>
        <dbReference type="Proteomes" id="UP000050867"/>
    </source>
</evidence>
<feature type="domain" description="LUD" evidence="2">
    <location>
        <begin position="111"/>
        <end position="209"/>
    </location>
</feature>
<dbReference type="OrthoDB" id="9794187at2"/>
<dbReference type="Proteomes" id="UP000050867">
    <property type="component" value="Unassembled WGS sequence"/>
</dbReference>
<proteinExistence type="predicted"/>
<dbReference type="Gene3D" id="3.40.50.10420">
    <property type="entry name" value="NagB/RpiA/CoA transferase-like"/>
    <property type="match status" value="1"/>
</dbReference>
<dbReference type="InterPro" id="IPR003741">
    <property type="entry name" value="LUD_dom"/>
</dbReference>
<dbReference type="AlphaFoldDB" id="A0A0T6LP38"/>
<dbReference type="RefSeq" id="WP_040911013.1">
    <property type="nucleotide sequence ID" value="NZ_LLZU01000035.1"/>
</dbReference>
<comment type="caution">
    <text evidence="3">The sequence shown here is derived from an EMBL/GenBank/DDBJ whole genome shotgun (WGS) entry which is preliminary data.</text>
</comment>
<name>A0A0T6LP38_WENVI</name>